<evidence type="ECO:0000313" key="14">
    <source>
        <dbReference type="EMBL" id="CAJ1906175.1"/>
    </source>
</evidence>
<comment type="subcellular location">
    <subcellularLocation>
        <location evidence="2">Nucleus</location>
    </subcellularLocation>
</comment>
<dbReference type="Gene3D" id="3.10.20.90">
    <property type="entry name" value="Phosphatidylinositol 3-kinase Catalytic Subunit, Chain A, domain 1"/>
    <property type="match status" value="1"/>
</dbReference>
<organism evidence="14 15">
    <name type="scientific">Cylindrotheca closterium</name>
    <dbReference type="NCBI Taxonomy" id="2856"/>
    <lineage>
        <taxon>Eukaryota</taxon>
        <taxon>Sar</taxon>
        <taxon>Stramenopiles</taxon>
        <taxon>Ochrophyta</taxon>
        <taxon>Bacillariophyta</taxon>
        <taxon>Bacillariophyceae</taxon>
        <taxon>Bacillariophycidae</taxon>
        <taxon>Bacillariales</taxon>
        <taxon>Bacillariaceae</taxon>
        <taxon>Cylindrotheca</taxon>
    </lineage>
</organism>
<keyword evidence="15" id="KW-1185">Reference proteome</keyword>
<dbReference type="PROSITE" id="PS50053">
    <property type="entry name" value="UBIQUITIN_2"/>
    <property type="match status" value="1"/>
</dbReference>
<feature type="domain" description="FCP1 homology" evidence="13">
    <location>
        <begin position="154"/>
        <end position="330"/>
    </location>
</feature>
<evidence type="ECO:0000256" key="2">
    <source>
        <dbReference type="ARBA" id="ARBA00004123"/>
    </source>
</evidence>
<dbReference type="SUPFAM" id="SSF54236">
    <property type="entry name" value="Ubiquitin-like"/>
    <property type="match status" value="1"/>
</dbReference>
<dbReference type="AlphaFoldDB" id="A0AAD2FFC1"/>
<evidence type="ECO:0000256" key="9">
    <source>
        <dbReference type="ARBA" id="ARBA00032039"/>
    </source>
</evidence>
<reference evidence="14" key="1">
    <citation type="submission" date="2023-08" db="EMBL/GenBank/DDBJ databases">
        <authorList>
            <person name="Audoor S."/>
            <person name="Bilcke G."/>
        </authorList>
    </citation>
    <scope>NUCLEOTIDE SEQUENCE</scope>
</reference>
<keyword evidence="8" id="KW-0539">Nucleus</keyword>
<dbReference type="PANTHER" id="PTHR48493:SF1">
    <property type="entry name" value="UBIQUITIN-LIKE DOMAIN-CONTAINING CTD PHOSPHATASE 1"/>
    <property type="match status" value="1"/>
</dbReference>
<dbReference type="PANTHER" id="PTHR48493">
    <property type="entry name" value="UBIQUITIN-LIKE DOMAIN-CONTAINING CTD PHOSPHATASE 1"/>
    <property type="match status" value="1"/>
</dbReference>
<keyword evidence="7" id="KW-0904">Protein phosphatase</keyword>
<comment type="cofactor">
    <cofactor evidence="1">
        <name>Mg(2+)</name>
        <dbReference type="ChEBI" id="CHEBI:18420"/>
    </cofactor>
</comment>
<keyword evidence="5" id="KW-0378">Hydrolase</keyword>
<comment type="caution">
    <text evidence="14">The sequence shown here is derived from an EMBL/GenBank/DDBJ whole genome shotgun (WGS) entry which is preliminary data.</text>
</comment>
<gene>
    <name evidence="14" type="ORF">CYCCA115_LOCUS450</name>
</gene>
<evidence type="ECO:0000256" key="5">
    <source>
        <dbReference type="ARBA" id="ARBA00022801"/>
    </source>
</evidence>
<evidence type="ECO:0000256" key="11">
    <source>
        <dbReference type="ARBA" id="ARBA00048336"/>
    </source>
</evidence>
<dbReference type="NCBIfam" id="TIGR02245">
    <property type="entry name" value="HAD_IIID1"/>
    <property type="match status" value="1"/>
</dbReference>
<dbReference type="GO" id="GO:0004722">
    <property type="term" value="F:protein serine/threonine phosphatase activity"/>
    <property type="evidence" value="ECO:0007669"/>
    <property type="project" value="UniProtKB-EC"/>
</dbReference>
<dbReference type="InterPro" id="IPR011943">
    <property type="entry name" value="HAD-SF_hydro_IIID"/>
</dbReference>
<dbReference type="InterPro" id="IPR036412">
    <property type="entry name" value="HAD-like_sf"/>
</dbReference>
<dbReference type="InterPro" id="IPR023214">
    <property type="entry name" value="HAD_sf"/>
</dbReference>
<evidence type="ECO:0000259" key="13">
    <source>
        <dbReference type="PROSITE" id="PS50969"/>
    </source>
</evidence>
<keyword evidence="4" id="KW-0479">Metal-binding</keyword>
<dbReference type="PROSITE" id="PS50969">
    <property type="entry name" value="FCP1"/>
    <property type="match status" value="1"/>
</dbReference>
<comment type="catalytic activity">
    <reaction evidence="10">
        <text>O-phospho-L-seryl-[protein] + H2O = L-seryl-[protein] + phosphate</text>
        <dbReference type="Rhea" id="RHEA:20629"/>
        <dbReference type="Rhea" id="RHEA-COMP:9863"/>
        <dbReference type="Rhea" id="RHEA-COMP:11604"/>
        <dbReference type="ChEBI" id="CHEBI:15377"/>
        <dbReference type="ChEBI" id="CHEBI:29999"/>
        <dbReference type="ChEBI" id="CHEBI:43474"/>
        <dbReference type="ChEBI" id="CHEBI:83421"/>
        <dbReference type="EC" id="3.1.3.16"/>
    </reaction>
</comment>
<dbReference type="GO" id="GO:0005634">
    <property type="term" value="C:nucleus"/>
    <property type="evidence" value="ECO:0007669"/>
    <property type="project" value="UniProtKB-SubCell"/>
</dbReference>
<evidence type="ECO:0000256" key="8">
    <source>
        <dbReference type="ARBA" id="ARBA00023242"/>
    </source>
</evidence>
<dbReference type="Proteomes" id="UP001295423">
    <property type="component" value="Unassembled WGS sequence"/>
</dbReference>
<dbReference type="InterPro" id="IPR004274">
    <property type="entry name" value="FCP1_dom"/>
</dbReference>
<dbReference type="InterPro" id="IPR029071">
    <property type="entry name" value="Ubiquitin-like_domsf"/>
</dbReference>
<evidence type="ECO:0000256" key="7">
    <source>
        <dbReference type="ARBA" id="ARBA00022912"/>
    </source>
</evidence>
<dbReference type="InterPro" id="IPR051658">
    <property type="entry name" value="UBLCP1"/>
</dbReference>
<dbReference type="SUPFAM" id="SSF56784">
    <property type="entry name" value="HAD-like"/>
    <property type="match status" value="1"/>
</dbReference>
<feature type="domain" description="Ubiquitin-like" evidence="12">
    <location>
        <begin position="11"/>
        <end position="78"/>
    </location>
</feature>
<evidence type="ECO:0000256" key="4">
    <source>
        <dbReference type="ARBA" id="ARBA00022723"/>
    </source>
</evidence>
<dbReference type="EMBL" id="CAKOGP040000001">
    <property type="protein sequence ID" value="CAJ1906175.1"/>
    <property type="molecule type" value="Genomic_DNA"/>
</dbReference>
<evidence type="ECO:0000256" key="6">
    <source>
        <dbReference type="ARBA" id="ARBA00022842"/>
    </source>
</evidence>
<dbReference type="Gene3D" id="3.40.50.1000">
    <property type="entry name" value="HAD superfamily/HAD-like"/>
    <property type="match status" value="1"/>
</dbReference>
<dbReference type="GO" id="GO:0090364">
    <property type="term" value="P:regulation of proteasome assembly"/>
    <property type="evidence" value="ECO:0007669"/>
    <property type="project" value="InterPro"/>
</dbReference>
<sequence length="365" mass="41221">MEDGVAAGKGITLIAKWGKERVVLENLDGETTVGAVKDLLAQRTGVLSKRQKLIGLKPKSSKLNDGVVLKDLKVKNANKKADTDNVVSHEFIMMGTKEENIFVDPNDKDDLPDVVDDFDLDFNAGSSEWLQHVANGDNLKKFTESTMIHVMSEPRPGKPLLVLDLDHTLLDFNSKALQRESSTQQVGTGSAVNMKRPHMDDFLTRAYRHYDLVVWSQTSWRWLETKLIELGMLTHPGYRFCFVMDKTSMFKVTSTKRSGAQVVHYVKPLQIIWSKFPQWGSHNTAHVDDLSRNFALNLGCGIKVTGFYRKRSKAGRDSELLGLAKYLEQLAEANVSFEKVKFGEWKDVVTESRSLVREDDSKEEE</sequence>
<accession>A0AAD2FFC1</accession>
<evidence type="ECO:0000256" key="1">
    <source>
        <dbReference type="ARBA" id="ARBA00001946"/>
    </source>
</evidence>
<evidence type="ECO:0000259" key="12">
    <source>
        <dbReference type="PROSITE" id="PS50053"/>
    </source>
</evidence>
<dbReference type="GO" id="GO:0046872">
    <property type="term" value="F:metal ion binding"/>
    <property type="evidence" value="ECO:0007669"/>
    <property type="project" value="UniProtKB-KW"/>
</dbReference>
<evidence type="ECO:0000256" key="3">
    <source>
        <dbReference type="ARBA" id="ARBA00013081"/>
    </source>
</evidence>
<dbReference type="SMART" id="SM00577">
    <property type="entry name" value="CPDc"/>
    <property type="match status" value="1"/>
</dbReference>
<proteinExistence type="predicted"/>
<evidence type="ECO:0000313" key="15">
    <source>
        <dbReference type="Proteomes" id="UP001295423"/>
    </source>
</evidence>
<dbReference type="InterPro" id="IPR000626">
    <property type="entry name" value="Ubiquitin-like_dom"/>
</dbReference>
<evidence type="ECO:0000256" key="10">
    <source>
        <dbReference type="ARBA" id="ARBA00047761"/>
    </source>
</evidence>
<keyword evidence="6" id="KW-0460">Magnesium</keyword>
<dbReference type="EC" id="3.1.3.16" evidence="3"/>
<dbReference type="Pfam" id="PF03031">
    <property type="entry name" value="NIF"/>
    <property type="match status" value="1"/>
</dbReference>
<name>A0AAD2FFC1_9STRA</name>
<protein>
    <recommendedName>
        <fullName evidence="3">protein-serine/threonine phosphatase</fullName>
        <ecNumber evidence="3">3.1.3.16</ecNumber>
    </recommendedName>
    <alternativeName>
        <fullName evidence="9">Nuclear proteasome inhibitor UBLCP1</fullName>
    </alternativeName>
</protein>
<comment type="catalytic activity">
    <reaction evidence="11">
        <text>O-phospho-L-threonyl-[protein] + H2O = L-threonyl-[protein] + phosphate</text>
        <dbReference type="Rhea" id="RHEA:47004"/>
        <dbReference type="Rhea" id="RHEA-COMP:11060"/>
        <dbReference type="Rhea" id="RHEA-COMP:11605"/>
        <dbReference type="ChEBI" id="CHEBI:15377"/>
        <dbReference type="ChEBI" id="CHEBI:30013"/>
        <dbReference type="ChEBI" id="CHEBI:43474"/>
        <dbReference type="ChEBI" id="CHEBI:61977"/>
        <dbReference type="EC" id="3.1.3.16"/>
    </reaction>
</comment>